<evidence type="ECO:0000256" key="8">
    <source>
        <dbReference type="ARBA" id="ARBA00035585"/>
    </source>
</evidence>
<dbReference type="GO" id="GO:1903425">
    <property type="term" value="F:fluoride transmembrane transporter activity"/>
    <property type="evidence" value="ECO:0007669"/>
    <property type="project" value="TreeGrafter"/>
</dbReference>
<feature type="transmembrane region" description="Helical" evidence="10">
    <location>
        <begin position="118"/>
        <end position="136"/>
    </location>
</feature>
<keyword evidence="5 10" id="KW-1133">Transmembrane helix</keyword>
<dbReference type="AlphaFoldDB" id="A0AAN9YRN1"/>
<feature type="transmembrane region" description="Helical" evidence="10">
    <location>
        <begin position="357"/>
        <end position="376"/>
    </location>
</feature>
<dbReference type="PANTHER" id="PTHR28259">
    <property type="entry name" value="FLUORIDE EXPORT PROTEIN 1-RELATED"/>
    <property type="match status" value="1"/>
</dbReference>
<accession>A0AAN9YRN1</accession>
<comment type="catalytic activity">
    <reaction evidence="8">
        <text>fluoride(in) = fluoride(out)</text>
        <dbReference type="Rhea" id="RHEA:76159"/>
        <dbReference type="ChEBI" id="CHEBI:17051"/>
    </reaction>
    <physiologicalReaction direction="left-to-right" evidence="8">
        <dbReference type="Rhea" id="RHEA:76160"/>
    </physiologicalReaction>
</comment>
<evidence type="ECO:0000256" key="7">
    <source>
        <dbReference type="ARBA" id="ARBA00035120"/>
    </source>
</evidence>
<evidence type="ECO:0000256" key="10">
    <source>
        <dbReference type="SAM" id="Phobius"/>
    </source>
</evidence>
<feature type="transmembrane region" description="Helical" evidence="10">
    <location>
        <begin position="292"/>
        <end position="313"/>
    </location>
</feature>
<evidence type="ECO:0000313" key="12">
    <source>
        <dbReference type="Proteomes" id="UP001320420"/>
    </source>
</evidence>
<feature type="transmembrane region" description="Helical" evidence="10">
    <location>
        <begin position="87"/>
        <end position="106"/>
    </location>
</feature>
<keyword evidence="6 10" id="KW-0472">Membrane</keyword>
<dbReference type="InterPro" id="IPR003691">
    <property type="entry name" value="FluC"/>
</dbReference>
<feature type="transmembrane region" description="Helical" evidence="10">
    <location>
        <begin position="197"/>
        <end position="218"/>
    </location>
</feature>
<feature type="transmembrane region" description="Helical" evidence="10">
    <location>
        <begin position="249"/>
        <end position="271"/>
    </location>
</feature>
<organism evidence="11 12">
    <name type="scientific">Diatrype stigma</name>
    <dbReference type="NCBI Taxonomy" id="117547"/>
    <lineage>
        <taxon>Eukaryota</taxon>
        <taxon>Fungi</taxon>
        <taxon>Dikarya</taxon>
        <taxon>Ascomycota</taxon>
        <taxon>Pezizomycotina</taxon>
        <taxon>Sordariomycetes</taxon>
        <taxon>Xylariomycetidae</taxon>
        <taxon>Xylariales</taxon>
        <taxon>Diatrypaceae</taxon>
        <taxon>Diatrype</taxon>
    </lineage>
</organism>
<feature type="region of interest" description="Disordered" evidence="9">
    <location>
        <begin position="1"/>
        <end position="77"/>
    </location>
</feature>
<evidence type="ECO:0000256" key="3">
    <source>
        <dbReference type="ARBA" id="ARBA00022475"/>
    </source>
</evidence>
<comment type="function">
    <text evidence="1">Fluoride channel required for the rapid expulsion of cytoplasmic fluoride.</text>
</comment>
<reference evidence="11 12" key="1">
    <citation type="submission" date="2024-02" db="EMBL/GenBank/DDBJ databases">
        <title>De novo assembly and annotation of 12 fungi associated with fruit tree decline syndrome in Ontario, Canada.</title>
        <authorList>
            <person name="Sulman M."/>
            <person name="Ellouze W."/>
            <person name="Ilyukhin E."/>
        </authorList>
    </citation>
    <scope>NUCLEOTIDE SEQUENCE [LARGE SCALE GENOMIC DNA]</scope>
    <source>
        <strain evidence="11 12">M11/M66-122</strain>
    </source>
</reference>
<dbReference type="EMBL" id="JAKJXP020000049">
    <property type="protein sequence ID" value="KAK7751460.1"/>
    <property type="molecule type" value="Genomic_DNA"/>
</dbReference>
<evidence type="ECO:0000256" key="5">
    <source>
        <dbReference type="ARBA" id="ARBA00022989"/>
    </source>
</evidence>
<comment type="similarity">
    <text evidence="7">Belongs to the fluoride channel Fluc/FEX (TC 1.A.43) family.</text>
</comment>
<dbReference type="Proteomes" id="UP001320420">
    <property type="component" value="Unassembled WGS sequence"/>
</dbReference>
<evidence type="ECO:0000256" key="1">
    <source>
        <dbReference type="ARBA" id="ARBA00002598"/>
    </source>
</evidence>
<feature type="transmembrane region" description="Helical" evidence="10">
    <location>
        <begin position="325"/>
        <end position="345"/>
    </location>
</feature>
<name>A0AAN9YRN1_9PEZI</name>
<feature type="compositionally biased region" description="Low complexity" evidence="9">
    <location>
        <begin position="62"/>
        <end position="72"/>
    </location>
</feature>
<keyword evidence="4 10" id="KW-0812">Transmembrane</keyword>
<comment type="caution">
    <text evidence="11">The sequence shown here is derived from an EMBL/GenBank/DDBJ whole genome shotgun (WGS) entry which is preliminary data.</text>
</comment>
<keyword evidence="12" id="KW-1185">Reference proteome</keyword>
<proteinExistence type="inferred from homology"/>
<evidence type="ECO:0000256" key="4">
    <source>
        <dbReference type="ARBA" id="ARBA00022692"/>
    </source>
</evidence>
<dbReference type="Pfam" id="PF02537">
    <property type="entry name" value="CRCB"/>
    <property type="match status" value="2"/>
</dbReference>
<dbReference type="PANTHER" id="PTHR28259:SF1">
    <property type="entry name" value="FLUORIDE EXPORT PROTEIN 1-RELATED"/>
    <property type="match status" value="1"/>
</dbReference>
<gene>
    <name evidence="11" type="primary">FEX1</name>
    <name evidence="11" type="ORF">SLS62_006545</name>
</gene>
<sequence length="429" mass="45646">MADHLRSRDNPTSRPDDGYSSRPQIGAQPPQRSPVSGSDDDNNDRDLEEGKGPEPGAGATGTGAEADAQQQQEGEEEIRVSRLATEFYTVSHLILFSILGTLARLGLQALTFYPGAPIAFSSVWPNFAGSLVMGFLSEDRRLFRHEWGVPRFDRQHQQQQKSAEVAAGVPSPSESEQQLAAELEAAKKAHLATKKTIPLYIGLATGFCGSFTSFSSFVRDAFLATSNDLPSPDLAPASASLPRSGGRSFMALAAVPIATVSLSLSGLRIGAHLAAALGRATPSLPPRLTRRVLDPLAALLAWGCWLGAALLSALPPDRFAAEETWRGSATFALVFAPLGCLLRFYASLRLNPRVASFPLGTFAVNVFGAAVLAMAWDLAHVPLGRVVGCQVLQGVEDGFCGALTTVSTWVAELAGLRRRQADYGGSEME</sequence>
<protein>
    <submittedName>
        <fullName evidence="11">Fluoride export protein</fullName>
    </submittedName>
</protein>
<keyword evidence="3" id="KW-1003">Cell membrane</keyword>
<dbReference type="GO" id="GO:0005886">
    <property type="term" value="C:plasma membrane"/>
    <property type="evidence" value="ECO:0007669"/>
    <property type="project" value="UniProtKB-SubCell"/>
</dbReference>
<evidence type="ECO:0000313" key="11">
    <source>
        <dbReference type="EMBL" id="KAK7751460.1"/>
    </source>
</evidence>
<evidence type="ECO:0000256" key="6">
    <source>
        <dbReference type="ARBA" id="ARBA00023136"/>
    </source>
</evidence>
<feature type="compositionally biased region" description="Basic and acidic residues" evidence="9">
    <location>
        <begin position="1"/>
        <end position="19"/>
    </location>
</feature>
<evidence type="ECO:0000256" key="9">
    <source>
        <dbReference type="SAM" id="MobiDB-lite"/>
    </source>
</evidence>
<comment type="subcellular location">
    <subcellularLocation>
        <location evidence="2">Cell membrane</location>
        <topology evidence="2">Multi-pass membrane protein</topology>
    </subcellularLocation>
</comment>
<evidence type="ECO:0000256" key="2">
    <source>
        <dbReference type="ARBA" id="ARBA00004651"/>
    </source>
</evidence>